<dbReference type="SMART" id="SM00801">
    <property type="entry name" value="dDENN"/>
    <property type="match status" value="1"/>
</dbReference>
<protein>
    <recommendedName>
        <fullName evidence="12">Myotubularin-related protein 13</fullName>
    </recommendedName>
</protein>
<dbReference type="PROSITE" id="PS50081">
    <property type="entry name" value="ZF_DAG_PE_2"/>
    <property type="match status" value="1"/>
</dbReference>
<dbReference type="Gene3D" id="3.40.50.11500">
    <property type="match status" value="1"/>
</dbReference>
<dbReference type="Pfam" id="PF12335">
    <property type="entry name" value="SBF2"/>
    <property type="match status" value="1"/>
</dbReference>
<evidence type="ECO:0000259" key="9">
    <source>
        <dbReference type="PROSITE" id="PS51339"/>
    </source>
</evidence>
<evidence type="ECO:0000256" key="5">
    <source>
        <dbReference type="SAM" id="MobiDB-lite"/>
    </source>
</evidence>
<evidence type="ECO:0000313" key="11">
    <source>
        <dbReference type="Proteomes" id="UP000242913"/>
    </source>
</evidence>
<dbReference type="InterPro" id="IPR005113">
    <property type="entry name" value="uDENN_dom"/>
</dbReference>
<keyword evidence="11" id="KW-1185">Reference proteome</keyword>
<dbReference type="SUPFAM" id="SSF50729">
    <property type="entry name" value="PH domain-like"/>
    <property type="match status" value="1"/>
</dbReference>
<dbReference type="InterPro" id="IPR001194">
    <property type="entry name" value="cDENN_dom"/>
</dbReference>
<dbReference type="InterPro" id="IPR010569">
    <property type="entry name" value="Myotubularin-like_Pase_dom"/>
</dbReference>
<evidence type="ECO:0000256" key="3">
    <source>
        <dbReference type="ARBA" id="ARBA00022723"/>
    </source>
</evidence>
<dbReference type="Pfam" id="PF03456">
    <property type="entry name" value="uDENN"/>
    <property type="match status" value="1"/>
</dbReference>
<dbReference type="InterPro" id="IPR037516">
    <property type="entry name" value="Tripartite_DENN"/>
</dbReference>
<dbReference type="PROSITE" id="PS50003">
    <property type="entry name" value="PH_DOMAIN"/>
    <property type="match status" value="1"/>
</dbReference>
<dbReference type="PROSITE" id="PS51339">
    <property type="entry name" value="PPASE_MYOTUBULARIN"/>
    <property type="match status" value="1"/>
</dbReference>
<sequence>MSECEGTSIRLVDYVVIIEFDETQIHSQKLLILGHGSSVGNIVQRFPKYDWSDISLSPSLEVFSQPQGWALSTEMRPVCFFANTLTDIMGARQYACCLQVYEPCGDGIEEVDDTRSDEGPSLFKPKVIVILSRFPFFDLFRNCLNRILLALMEAEDKAELMISTLLSQVYLTPGMPAVSFCLGNDRFSVRAPKSPTIPVTSDKVMLFLQQLGTIYNILTLLCAVMTDHKILFRSSSLSLLADSCYALRSLLYPFDYPHTYVPVLPELLIEYLESPTPYIMGVLNTVRIRYTDLDAVVVDLDVGAVYVPPSITVPVIPQPFHQQLTSSLQMVLFPGLATADYAWKVGQPPFPAGEVQDKRIRACFLCFFADLLVGYRCCLEVIRVYTPPLIVFHKSAFLGLRQFSSCPLIRAFLDSLLFQSFISDRGLPFRICDLFDEIMCAVELSMRSVNARVAFCQLLWKNLVPINRATLFPQQFELIVRLMNCALSVTRLGESVQLNRLSRNFQQESREDEHGIAYAMLYLSNIYCRRLTAGVHQFAYTCIQEHAVWDNQQFWEAAFFHDIHRQIRRLYLPAREESDCPFPLKENVTDTWNLMEKPSGMDLVSDQLASMSSVKDDEIEKRAVDENSIVYGQAKHYINLMVYMRVPLDVSKLRRVNVRELERRSDRSGKKRDFDEETELSVSESEVESGFIEADSTDLGNSTVRWISRLIDRICSSAGLEQVQIENLCGEIPGFVALHIDNLEQVYTESKRLSPLHKPKLLQPALLLPSERIVVGGLRVFLLADGRVTSTTCGETPQSLLPAEGAIFLTNYRVVFKGQPCDLFLCEQVVVRSMTVMSITKEKLIGDASSQSSQLEGIPVRVAHQLHDAFQIRSSGFQLMKFAFDEEVPSEKAEEFMETLSSLRWASVLPHTLFAYSAASSVLSSTLGGITSKHKYGTMKELKKALMRNPLKERKRFRAPPKALPSVPKNGDASTLNVLSPGASPHSSKNDYLDLSGEMIDPTTSGLHRHYLIDYDRLGLNHGSFRLTNVNRRYELTKSYPNIIVVPANTPDDNFTKIGKGFRHGRFPVITWKSDNGALLVRGAGFSAQTVVSRLRKQANFLGSSDNQNMGYNGSYMSLNSRDMALPNSVELQERYVSMFAALSPRMANGDGHSLMSESVESLLSLYSMITADGLSLNSGTPDLYRKSQTDIARHAANFVRNSGGRSGIKPANGDRFVGYVDNNIQPRHTNLGRGQTVKPLISLTRKALYVLGDRNQAKMLKLDKRCEFIPVNYPSAHNVKIAFKKFLRAACPSWPLYVDPSLTFLKQIDESLWLHMVSSLLHLACAIVDLIDVQLSTVVICIEDGWDATCQLTALSELLLDPYYRTFEGFRVLVEKEWLAFGHRFSHRHNHTAASQSSGIAPMFLLFLDAVHQTWEQYPSAFEFNDFYLRFLAYHSTSACFRTFLHDSEAERIKFDSLTLSAGEPRAASLWTYIDQKRLGSPLFDNFMYVAEMHTVLRPQSSVASITLWPFYCEDHLAHGSPYDIETAEMEQQQREDEHQESLVDVGASVSISRRLLDANYRCTHFLLLDSFSSLVERFIRLRPLRTSEDEKAVESWHTLIVTANDRATQISCFRNDDDVNTVSVWHRYVQRAVQKKETVKLLLHGISRQQSSSRLRDSTASTNSGHHFVAQQVTPGDACAVCHQNVPGVVVRTVHRCLGCGMICHEKCSALVSSTCPNMEEKRLVVTAKCDIPPVSKRSATYTADTRTLTMSASCPHAGATYSGFLMKKGATFKMWKPRWFVLDSNRHQLRYYENETDMNCRGVIDLADVKSVEIAASHALRKPLLEI</sequence>
<dbReference type="Pfam" id="PF06602">
    <property type="entry name" value="Myotub-related"/>
    <property type="match status" value="1"/>
</dbReference>
<name>A0A238BM70_9BILA</name>
<dbReference type="Gene3D" id="2.30.29.30">
    <property type="entry name" value="Pleckstrin-homology domain (PH domain)/Phosphotyrosine-binding domain (PTB)"/>
    <property type="match status" value="1"/>
</dbReference>
<dbReference type="InterPro" id="IPR046349">
    <property type="entry name" value="C1-like_sf"/>
</dbReference>
<dbReference type="InterPro" id="IPR030564">
    <property type="entry name" value="Myotubularin"/>
</dbReference>
<evidence type="ECO:0000313" key="10">
    <source>
        <dbReference type="EMBL" id="OZC06539.1"/>
    </source>
</evidence>
<keyword evidence="2" id="KW-0597">Phosphoprotein</keyword>
<dbReference type="PANTHER" id="PTHR10807:SF109">
    <property type="entry name" value="SET DOMAIN BINDING FACTOR, ISOFORM A"/>
    <property type="match status" value="1"/>
</dbReference>
<evidence type="ECO:0000256" key="4">
    <source>
        <dbReference type="ARBA" id="ARBA00022833"/>
    </source>
</evidence>
<dbReference type="SMART" id="SM00799">
    <property type="entry name" value="DENN"/>
    <property type="match status" value="1"/>
</dbReference>
<comment type="similarity">
    <text evidence="1">Belongs to the protein-tyrosine phosphatase family. Non-receptor class myotubularin subfamily.</text>
</comment>
<dbReference type="GO" id="GO:0005737">
    <property type="term" value="C:cytoplasm"/>
    <property type="evidence" value="ECO:0007669"/>
    <property type="project" value="TreeGrafter"/>
</dbReference>
<dbReference type="Pfam" id="PF00169">
    <property type="entry name" value="PH"/>
    <property type="match status" value="1"/>
</dbReference>
<evidence type="ECO:0000259" key="7">
    <source>
        <dbReference type="PROSITE" id="PS50081"/>
    </source>
</evidence>
<evidence type="ECO:0000259" key="6">
    <source>
        <dbReference type="PROSITE" id="PS50003"/>
    </source>
</evidence>
<evidence type="ECO:0000259" key="8">
    <source>
        <dbReference type="PROSITE" id="PS50211"/>
    </source>
</evidence>
<dbReference type="Pfam" id="PF02141">
    <property type="entry name" value="DENN"/>
    <property type="match status" value="1"/>
</dbReference>
<dbReference type="CDD" id="cd14534">
    <property type="entry name" value="PTP-MTMR5-like"/>
    <property type="match status" value="1"/>
</dbReference>
<dbReference type="InterPro" id="IPR029021">
    <property type="entry name" value="Prot-tyrosine_phosphatase-like"/>
</dbReference>
<dbReference type="Pfam" id="PF02893">
    <property type="entry name" value="GRAM"/>
    <property type="match status" value="1"/>
</dbReference>
<dbReference type="SMART" id="SM00568">
    <property type="entry name" value="GRAM"/>
    <property type="match status" value="1"/>
</dbReference>
<reference evidence="10 11" key="1">
    <citation type="submission" date="2015-12" db="EMBL/GenBank/DDBJ databases">
        <title>Draft genome of the nematode, Onchocerca flexuosa.</title>
        <authorList>
            <person name="Mitreva M."/>
        </authorList>
    </citation>
    <scope>NUCLEOTIDE SEQUENCE [LARGE SCALE GENOMIC DNA]</scope>
    <source>
        <strain evidence="10">Red Deer</strain>
    </source>
</reference>
<dbReference type="SUPFAM" id="SSF57889">
    <property type="entry name" value="Cysteine-rich domain"/>
    <property type="match status" value="1"/>
</dbReference>
<feature type="region of interest" description="Disordered" evidence="5">
    <location>
        <begin position="961"/>
        <end position="987"/>
    </location>
</feature>
<gene>
    <name evidence="10" type="ORF">X798_06472</name>
</gene>
<proteinExistence type="inferred from homology"/>
<dbReference type="PANTHER" id="PTHR10807">
    <property type="entry name" value="MYOTUBULARIN-RELATED"/>
    <property type="match status" value="1"/>
</dbReference>
<dbReference type="Pfam" id="PF00130">
    <property type="entry name" value="C1_1"/>
    <property type="match status" value="1"/>
</dbReference>
<dbReference type="OrthoDB" id="74314at2759"/>
<dbReference type="Gene3D" id="3.30.60.20">
    <property type="match status" value="1"/>
</dbReference>
<dbReference type="InterPro" id="IPR011993">
    <property type="entry name" value="PH-like_dom_sf"/>
</dbReference>
<dbReference type="EMBL" id="KZ270092">
    <property type="protein sequence ID" value="OZC06539.1"/>
    <property type="molecule type" value="Genomic_DNA"/>
</dbReference>
<dbReference type="SMART" id="SM00109">
    <property type="entry name" value="C1"/>
    <property type="match status" value="1"/>
</dbReference>
<feature type="domain" description="Phorbol-ester/DAG-type" evidence="7">
    <location>
        <begin position="1667"/>
        <end position="1718"/>
    </location>
</feature>
<dbReference type="Proteomes" id="UP000242913">
    <property type="component" value="Unassembled WGS sequence"/>
</dbReference>
<evidence type="ECO:0000256" key="1">
    <source>
        <dbReference type="ARBA" id="ARBA00007471"/>
    </source>
</evidence>
<feature type="domain" description="Myotubularin phosphatase" evidence="9">
    <location>
        <begin position="1005"/>
        <end position="1514"/>
    </location>
</feature>
<dbReference type="PROSITE" id="PS00479">
    <property type="entry name" value="ZF_DAG_PE_1"/>
    <property type="match status" value="1"/>
</dbReference>
<dbReference type="PROSITE" id="PS50211">
    <property type="entry name" value="DENN"/>
    <property type="match status" value="1"/>
</dbReference>
<dbReference type="SUPFAM" id="SSF52799">
    <property type="entry name" value="(Phosphotyrosine protein) phosphatases II"/>
    <property type="match status" value="1"/>
</dbReference>
<dbReference type="InterPro" id="IPR001849">
    <property type="entry name" value="PH_domain"/>
</dbReference>
<dbReference type="GO" id="GO:0046872">
    <property type="term" value="F:metal ion binding"/>
    <property type="evidence" value="ECO:0007669"/>
    <property type="project" value="UniProtKB-KW"/>
</dbReference>
<evidence type="ECO:0008006" key="12">
    <source>
        <dbReference type="Google" id="ProtNLM"/>
    </source>
</evidence>
<evidence type="ECO:0000256" key="2">
    <source>
        <dbReference type="ARBA" id="ARBA00022553"/>
    </source>
</evidence>
<keyword evidence="4" id="KW-0862">Zinc</keyword>
<feature type="domain" description="UDENN" evidence="8">
    <location>
        <begin position="13"/>
        <end position="432"/>
    </location>
</feature>
<dbReference type="GO" id="GO:0016020">
    <property type="term" value="C:membrane"/>
    <property type="evidence" value="ECO:0007669"/>
    <property type="project" value="TreeGrafter"/>
</dbReference>
<dbReference type="InterPro" id="IPR002219">
    <property type="entry name" value="PKC_DAG/PE"/>
</dbReference>
<feature type="domain" description="PH" evidence="6">
    <location>
        <begin position="1761"/>
        <end position="1830"/>
    </location>
</feature>
<organism evidence="10 11">
    <name type="scientific">Onchocerca flexuosa</name>
    <dbReference type="NCBI Taxonomy" id="387005"/>
    <lineage>
        <taxon>Eukaryota</taxon>
        <taxon>Metazoa</taxon>
        <taxon>Ecdysozoa</taxon>
        <taxon>Nematoda</taxon>
        <taxon>Chromadorea</taxon>
        <taxon>Rhabditida</taxon>
        <taxon>Spirurina</taxon>
        <taxon>Spiruromorpha</taxon>
        <taxon>Filarioidea</taxon>
        <taxon>Onchocercidae</taxon>
        <taxon>Onchocerca</taxon>
    </lineage>
</organism>
<dbReference type="InterPro" id="IPR043153">
    <property type="entry name" value="DENN_C"/>
</dbReference>
<dbReference type="InterPro" id="IPR004182">
    <property type="entry name" value="GRAM"/>
</dbReference>
<keyword evidence="3" id="KW-0479">Metal-binding</keyword>
<accession>A0A238BM70</accession>
<dbReference type="InterPro" id="IPR005112">
    <property type="entry name" value="dDENN_dom"/>
</dbReference>
<dbReference type="Gene3D" id="3.30.450.200">
    <property type="match status" value="1"/>
</dbReference>
<dbReference type="InterPro" id="IPR022096">
    <property type="entry name" value="SBF1/SBF2"/>
</dbReference>
<dbReference type="GO" id="GO:0005085">
    <property type="term" value="F:guanyl-nucleotide exchange factor activity"/>
    <property type="evidence" value="ECO:0007669"/>
    <property type="project" value="TreeGrafter"/>
</dbReference>
<dbReference type="SMART" id="SM00800">
    <property type="entry name" value="uDENN"/>
    <property type="match status" value="1"/>
</dbReference>